<sequence length="217" mass="24259">MEIIHGSTHPYIPLSLTHRGPGLSFKHLFKGTPGTQENYLFTIGRQTSFFSPLHKHNFDQFRFAYRGDVSIAPDILLREGELSYHPEGVPYGPQRDTEGERDVLVLQFGGASGQGYLGFEELEEAQARLNGKKKGKDGYEALWEEMCGRPLVYPAPRYAGTVVVKPEGFAWKRVGEGAWRKPLGVFTERETVADMWKVDAGGEVEIKAGMRCSCCLC</sequence>
<reference evidence="1 2" key="1">
    <citation type="submission" date="2016-12" db="EMBL/GenBank/DDBJ databases">
        <title>The genomes of Aspergillus section Nigri reveals drivers in fungal speciation.</title>
        <authorList>
            <consortium name="DOE Joint Genome Institute"/>
            <person name="Vesth T.C."/>
            <person name="Nybo J."/>
            <person name="Theobald S."/>
            <person name="Brandl J."/>
            <person name="Frisvad J.C."/>
            <person name="Nielsen K.F."/>
            <person name="Lyhne E.K."/>
            <person name="Kogle M.E."/>
            <person name="Kuo A."/>
            <person name="Riley R."/>
            <person name="Clum A."/>
            <person name="Nolan M."/>
            <person name="Lipzen A."/>
            <person name="Salamov A."/>
            <person name="Henrissat B."/>
            <person name="Wiebenga A."/>
            <person name="De Vries R.P."/>
            <person name="Grigoriev I.V."/>
            <person name="Mortensen U.H."/>
            <person name="Andersen M.R."/>
            <person name="Baker S.E."/>
        </authorList>
    </citation>
    <scope>NUCLEOTIDE SEQUENCE [LARGE SCALE GENOMIC DNA]</scope>
    <source>
        <strain evidence="1 2">CBS 117.55</strain>
    </source>
</reference>
<gene>
    <name evidence="1" type="ORF">BO70DRAFT_426872</name>
</gene>
<protein>
    <recommendedName>
        <fullName evidence="3">RmlC-like cupin</fullName>
    </recommendedName>
</protein>
<dbReference type="OrthoDB" id="4489274at2759"/>
<dbReference type="SUPFAM" id="SSF51182">
    <property type="entry name" value="RmlC-like cupins"/>
    <property type="match status" value="1"/>
</dbReference>
<dbReference type="Proteomes" id="UP000247233">
    <property type="component" value="Unassembled WGS sequence"/>
</dbReference>
<dbReference type="GeneID" id="37070073"/>
<dbReference type="AlphaFoldDB" id="A0A317WT03"/>
<dbReference type="VEuPathDB" id="FungiDB:BO70DRAFT_426872"/>
<dbReference type="EMBL" id="MSFL01000004">
    <property type="protein sequence ID" value="PWY89235.1"/>
    <property type="molecule type" value="Genomic_DNA"/>
</dbReference>
<comment type="caution">
    <text evidence="1">The sequence shown here is derived from an EMBL/GenBank/DDBJ whole genome shotgun (WGS) entry which is preliminary data.</text>
</comment>
<dbReference type="InterPro" id="IPR011051">
    <property type="entry name" value="RmlC_Cupin_sf"/>
</dbReference>
<accession>A0A317WT03</accession>
<evidence type="ECO:0000313" key="1">
    <source>
        <dbReference type="EMBL" id="PWY89235.1"/>
    </source>
</evidence>
<organism evidence="1 2">
    <name type="scientific">Aspergillus heteromorphus CBS 117.55</name>
    <dbReference type="NCBI Taxonomy" id="1448321"/>
    <lineage>
        <taxon>Eukaryota</taxon>
        <taxon>Fungi</taxon>
        <taxon>Dikarya</taxon>
        <taxon>Ascomycota</taxon>
        <taxon>Pezizomycotina</taxon>
        <taxon>Eurotiomycetes</taxon>
        <taxon>Eurotiomycetidae</taxon>
        <taxon>Eurotiales</taxon>
        <taxon>Aspergillaceae</taxon>
        <taxon>Aspergillus</taxon>
        <taxon>Aspergillus subgen. Circumdati</taxon>
    </lineage>
</organism>
<proteinExistence type="predicted"/>
<evidence type="ECO:0008006" key="3">
    <source>
        <dbReference type="Google" id="ProtNLM"/>
    </source>
</evidence>
<name>A0A317WT03_9EURO</name>
<evidence type="ECO:0000313" key="2">
    <source>
        <dbReference type="Proteomes" id="UP000247233"/>
    </source>
</evidence>
<keyword evidence="2" id="KW-1185">Reference proteome</keyword>
<dbReference type="RefSeq" id="XP_025402422.1">
    <property type="nucleotide sequence ID" value="XM_025547836.1"/>
</dbReference>